<evidence type="ECO:0000256" key="1">
    <source>
        <dbReference type="SAM" id="SignalP"/>
    </source>
</evidence>
<reference evidence="2 3" key="1">
    <citation type="submission" date="2017-09" db="EMBL/GenBank/DDBJ databases">
        <title>Large-scale bioinformatics analysis of Bacillus genomes uncovers conserved roles of natural products in bacterial physiology.</title>
        <authorList>
            <consortium name="Agbiome Team Llc"/>
            <person name="Bleich R.M."/>
            <person name="Grubbs K.J."/>
            <person name="Santa Maria K.C."/>
            <person name="Allen S.E."/>
            <person name="Farag S."/>
            <person name="Shank E.A."/>
            <person name="Bowers A."/>
        </authorList>
    </citation>
    <scope>NUCLEOTIDE SEQUENCE [LARGE SCALE GENOMIC DNA]</scope>
    <source>
        <strain evidence="2 3">AFS021349</strain>
    </source>
</reference>
<comment type="caution">
    <text evidence="2">The sequence shown here is derived from an EMBL/GenBank/DDBJ whole genome shotgun (WGS) entry which is preliminary data.</text>
</comment>
<proteinExistence type="predicted"/>
<sequence length="300" mass="33151">MKMYKKIAKIIPIAVLSSSVLFSPGMTFAAEKTDGKLIRNGAVILLSDQANTSSYYPQPNSDPYKEPDLTVTAQTKIVPATNSDFIKIIKYVDGNTTGFYGIKNGQFIVEVNVNGKTKTYPVQSEGFQKIAQKQDLLAGTQFKQEIRWKRIYNRLQPKSAPHQWSVSETHGINKANMTELAYSVGAEVGSTLDGITGKITGSISQKFSTTTTITDQATQTITDTFPAKPDNYPYNDYRVAIYQKEEMYTVIPGENLKQALKDIEAVAKANNIPCDLSSASTLTQFDYVTDELRPIVTPNS</sequence>
<dbReference type="RefSeq" id="WP_098226992.1">
    <property type="nucleotide sequence ID" value="NZ_NUBY01000102.1"/>
</dbReference>
<dbReference type="EMBL" id="NUBY01000102">
    <property type="protein sequence ID" value="PEQ02864.1"/>
    <property type="molecule type" value="Genomic_DNA"/>
</dbReference>
<feature type="chain" id="PRO_5018091033" evidence="1">
    <location>
        <begin position="30"/>
        <end position="300"/>
    </location>
</feature>
<evidence type="ECO:0000313" key="2">
    <source>
        <dbReference type="EMBL" id="PEQ02864.1"/>
    </source>
</evidence>
<name>A0A2A8HC04_9BACI</name>
<accession>A0A2A8HC04</accession>
<gene>
    <name evidence="2" type="ORF">CN585_19335</name>
</gene>
<evidence type="ECO:0000313" key="3">
    <source>
        <dbReference type="Proteomes" id="UP000220841"/>
    </source>
</evidence>
<dbReference type="AlphaFoldDB" id="A0A2A8HC04"/>
<protein>
    <submittedName>
        <fullName evidence="2">Uncharacterized protein</fullName>
    </submittedName>
</protein>
<organism evidence="2 3">
    <name type="scientific">Bacillus toyonensis</name>
    <dbReference type="NCBI Taxonomy" id="155322"/>
    <lineage>
        <taxon>Bacteria</taxon>
        <taxon>Bacillati</taxon>
        <taxon>Bacillota</taxon>
        <taxon>Bacilli</taxon>
        <taxon>Bacillales</taxon>
        <taxon>Bacillaceae</taxon>
        <taxon>Bacillus</taxon>
        <taxon>Bacillus cereus group</taxon>
    </lineage>
</organism>
<feature type="signal peptide" evidence="1">
    <location>
        <begin position="1"/>
        <end position="29"/>
    </location>
</feature>
<dbReference type="Proteomes" id="UP000220841">
    <property type="component" value="Unassembled WGS sequence"/>
</dbReference>
<keyword evidence="1" id="KW-0732">Signal</keyword>